<sequence length="475" mass="52789">CLRLFVALGVIAALAPALAEASEMPSGRLPTGTPPPGTYDQWLEAQPPVAPFTAEVLYASEPEKAWLAGELDPPTPSPGARDYLILVNQALYPAIQGVLATYISDVENEGLTVELVQVSGGTAEDFRAFLISKYNELTNLEGCFFIGDLPVPWFHNPIDFFDKSATFPSDLYLTDLDGDWSDTDADGMPDLHTSLSGDMGPEIYAGRILAHNLTLESGQNEVSLITRYLNKVHDYRQGLATTNGVACLYTDDDWSGGISKQSARCTWAWKNQVHYSDKDQTRAADYKIRIQTPYEYLRIACHSWHLGHWFKTTAGWESTKVFSSDLVSNPPDVLFYNLYACSNARWTENDCMGIWYTMSGAGLGAVGSSKTGGMNDGTVFYQQIGQYYSMGNAVQRWFESLQPYSDGERMWTYGMLWLGDPTLWRTRLGPSAFYLTGPADATQYATADVPFEWEESRPVGVYETVTYTLRIDNNS</sequence>
<evidence type="ECO:0000259" key="1">
    <source>
        <dbReference type="Pfam" id="PF01364"/>
    </source>
</evidence>
<dbReference type="AlphaFoldDB" id="X0SQZ5"/>
<feature type="non-terminal residue" evidence="2">
    <location>
        <position position="1"/>
    </location>
</feature>
<dbReference type="Pfam" id="PF01364">
    <property type="entry name" value="Peptidase_C25"/>
    <property type="match status" value="1"/>
</dbReference>
<reference evidence="2" key="1">
    <citation type="journal article" date="2014" name="Front. Microbiol.">
        <title>High frequency of phylogenetically diverse reductive dehalogenase-homologous genes in deep subseafloor sedimentary metagenomes.</title>
        <authorList>
            <person name="Kawai M."/>
            <person name="Futagami T."/>
            <person name="Toyoda A."/>
            <person name="Takaki Y."/>
            <person name="Nishi S."/>
            <person name="Hori S."/>
            <person name="Arai W."/>
            <person name="Tsubouchi T."/>
            <person name="Morono Y."/>
            <person name="Uchiyama I."/>
            <person name="Ito T."/>
            <person name="Fujiyama A."/>
            <person name="Inagaki F."/>
            <person name="Takami H."/>
        </authorList>
    </citation>
    <scope>NUCLEOTIDE SEQUENCE</scope>
    <source>
        <strain evidence="2">Expedition CK06-06</strain>
    </source>
</reference>
<comment type="caution">
    <text evidence="2">The sequence shown here is derived from an EMBL/GenBank/DDBJ whole genome shotgun (WGS) entry which is preliminary data.</text>
</comment>
<feature type="domain" description="Gingipain" evidence="1">
    <location>
        <begin position="83"/>
        <end position="423"/>
    </location>
</feature>
<dbReference type="InterPro" id="IPR001769">
    <property type="entry name" value="Gingipain"/>
</dbReference>
<gene>
    <name evidence="2" type="ORF">S01H1_06776</name>
</gene>
<dbReference type="GO" id="GO:0006508">
    <property type="term" value="P:proteolysis"/>
    <property type="evidence" value="ECO:0007669"/>
    <property type="project" value="InterPro"/>
</dbReference>
<proteinExistence type="predicted"/>
<name>X0SQZ5_9ZZZZ</name>
<dbReference type="GO" id="GO:0008234">
    <property type="term" value="F:cysteine-type peptidase activity"/>
    <property type="evidence" value="ECO:0007669"/>
    <property type="project" value="InterPro"/>
</dbReference>
<accession>X0SQZ5</accession>
<feature type="non-terminal residue" evidence="2">
    <location>
        <position position="475"/>
    </location>
</feature>
<protein>
    <recommendedName>
        <fullName evidence="1">Gingipain domain-containing protein</fullName>
    </recommendedName>
</protein>
<dbReference type="EMBL" id="BARS01003492">
    <property type="protein sequence ID" value="GAF83513.1"/>
    <property type="molecule type" value="Genomic_DNA"/>
</dbReference>
<evidence type="ECO:0000313" key="2">
    <source>
        <dbReference type="EMBL" id="GAF83513.1"/>
    </source>
</evidence>
<organism evidence="2">
    <name type="scientific">marine sediment metagenome</name>
    <dbReference type="NCBI Taxonomy" id="412755"/>
    <lineage>
        <taxon>unclassified sequences</taxon>
        <taxon>metagenomes</taxon>
        <taxon>ecological metagenomes</taxon>
    </lineage>
</organism>